<evidence type="ECO:0000259" key="3">
    <source>
        <dbReference type="Pfam" id="PF13581"/>
    </source>
</evidence>
<comment type="caution">
    <text evidence="4">The sequence shown here is derived from an EMBL/GenBank/DDBJ whole genome shotgun (WGS) entry which is preliminary data.</text>
</comment>
<evidence type="ECO:0000256" key="2">
    <source>
        <dbReference type="SAM" id="MobiDB-lite"/>
    </source>
</evidence>
<dbReference type="SUPFAM" id="SSF55874">
    <property type="entry name" value="ATPase domain of HSP90 chaperone/DNA topoisomerase II/histidine kinase"/>
    <property type="match status" value="1"/>
</dbReference>
<keyword evidence="1" id="KW-0808">Transferase</keyword>
<keyword evidence="4" id="KW-0547">Nucleotide-binding</keyword>
<organism evidence="4 5">
    <name type="scientific">Streptomyces carpinensis</name>
    <dbReference type="NCBI Taxonomy" id="66369"/>
    <lineage>
        <taxon>Bacteria</taxon>
        <taxon>Bacillati</taxon>
        <taxon>Actinomycetota</taxon>
        <taxon>Actinomycetes</taxon>
        <taxon>Kitasatosporales</taxon>
        <taxon>Streptomycetaceae</taxon>
        <taxon>Streptomyces</taxon>
    </lineage>
</organism>
<dbReference type="Proteomes" id="UP001458415">
    <property type="component" value="Unassembled WGS sequence"/>
</dbReference>
<protein>
    <submittedName>
        <fullName evidence="4">ATP-binding protein</fullName>
    </submittedName>
</protein>
<dbReference type="InterPro" id="IPR003594">
    <property type="entry name" value="HATPase_dom"/>
</dbReference>
<dbReference type="GO" id="GO:0005524">
    <property type="term" value="F:ATP binding"/>
    <property type="evidence" value="ECO:0007669"/>
    <property type="project" value="UniProtKB-KW"/>
</dbReference>
<proteinExistence type="predicted"/>
<reference evidence="4 5" key="1">
    <citation type="submission" date="2024-06" db="EMBL/GenBank/DDBJ databases">
        <title>The Natural Products Discovery Center: Release of the First 8490 Sequenced Strains for Exploring Actinobacteria Biosynthetic Diversity.</title>
        <authorList>
            <person name="Kalkreuter E."/>
            <person name="Kautsar S.A."/>
            <person name="Yang D."/>
            <person name="Bader C.D."/>
            <person name="Teijaro C.N."/>
            <person name="Fluegel L."/>
            <person name="Davis C.M."/>
            <person name="Simpson J.R."/>
            <person name="Lauterbach L."/>
            <person name="Steele A.D."/>
            <person name="Gui C."/>
            <person name="Meng S."/>
            <person name="Li G."/>
            <person name="Viehrig K."/>
            <person name="Ye F."/>
            <person name="Su P."/>
            <person name="Kiefer A.F."/>
            <person name="Nichols A."/>
            <person name="Cepeda A.J."/>
            <person name="Yan W."/>
            <person name="Fan B."/>
            <person name="Jiang Y."/>
            <person name="Adhikari A."/>
            <person name="Zheng C.-J."/>
            <person name="Schuster L."/>
            <person name="Cowan T.M."/>
            <person name="Smanski M.J."/>
            <person name="Chevrette M.G."/>
            <person name="De Carvalho L.P.S."/>
            <person name="Shen B."/>
        </authorList>
    </citation>
    <scope>NUCLEOTIDE SEQUENCE [LARGE SCALE GENOMIC DNA]</scope>
    <source>
        <strain evidence="4 5">NPDC000634</strain>
    </source>
</reference>
<evidence type="ECO:0000313" key="4">
    <source>
        <dbReference type="EMBL" id="MER6984926.1"/>
    </source>
</evidence>
<dbReference type="Pfam" id="PF13581">
    <property type="entry name" value="HATPase_c_2"/>
    <property type="match status" value="1"/>
</dbReference>
<keyword evidence="5" id="KW-1185">Reference proteome</keyword>
<keyword evidence="1" id="KW-0723">Serine/threonine-protein kinase</keyword>
<dbReference type="PANTHER" id="PTHR35526">
    <property type="entry name" value="ANTI-SIGMA-F FACTOR RSBW-RELATED"/>
    <property type="match status" value="1"/>
</dbReference>
<dbReference type="EMBL" id="JBEPCU010002094">
    <property type="protein sequence ID" value="MER6984926.1"/>
    <property type="molecule type" value="Genomic_DNA"/>
</dbReference>
<sequence length="312" mass="33671">MASPSPGKAPVCRLPPRPQSVSSARRFVRDALDQSPSDVVDTAQLLVSELVTNAVVHANTEVEVRAWATDGRAHVHVSDRRPSRGLVAQDFSTYASTGRGLGMVEQLASNYGVHVGEDVKTVWFELWSGTAPPPSPGWGTSVTCRGPTVTVTLIDMPGALHKAAQQHREALLRESLLTALADDQPTPLQEDLFTALECNHMIKAALNAAPEEQTPHGDLHTLHLTLAADATADLRTLDRMLDYAQEAAREGRLLTRPVLPQTRAANQWLLDQIISQLDGEPPTAWTSSPLEPSAVPPEPAPWDPSSLRASPT</sequence>
<feature type="region of interest" description="Disordered" evidence="2">
    <location>
        <begin position="280"/>
        <end position="312"/>
    </location>
</feature>
<name>A0ABV1WL86_9ACTN</name>
<gene>
    <name evidence="4" type="ORF">ABT317_50320</name>
</gene>
<feature type="non-terminal residue" evidence="4">
    <location>
        <position position="312"/>
    </location>
</feature>
<keyword evidence="4" id="KW-0067">ATP-binding</keyword>
<dbReference type="CDD" id="cd16936">
    <property type="entry name" value="HATPase_RsbW-like"/>
    <property type="match status" value="1"/>
</dbReference>
<dbReference type="InterPro" id="IPR050267">
    <property type="entry name" value="Anti-sigma-factor_SerPK"/>
</dbReference>
<dbReference type="InterPro" id="IPR036890">
    <property type="entry name" value="HATPase_C_sf"/>
</dbReference>
<feature type="domain" description="Histidine kinase/HSP90-like ATPase" evidence="3">
    <location>
        <begin position="14"/>
        <end position="124"/>
    </location>
</feature>
<dbReference type="PANTHER" id="PTHR35526:SF3">
    <property type="entry name" value="ANTI-SIGMA-F FACTOR RSBW"/>
    <property type="match status" value="1"/>
</dbReference>
<accession>A0ABV1WL86</accession>
<keyword evidence="1" id="KW-0418">Kinase</keyword>
<evidence type="ECO:0000313" key="5">
    <source>
        <dbReference type="Proteomes" id="UP001458415"/>
    </source>
</evidence>
<evidence type="ECO:0000256" key="1">
    <source>
        <dbReference type="ARBA" id="ARBA00022527"/>
    </source>
</evidence>
<dbReference type="Gene3D" id="3.30.565.10">
    <property type="entry name" value="Histidine kinase-like ATPase, C-terminal domain"/>
    <property type="match status" value="1"/>
</dbReference>